<evidence type="ECO:0000256" key="2">
    <source>
        <dbReference type="ARBA" id="ARBA00022912"/>
    </source>
</evidence>
<evidence type="ECO:0000259" key="4">
    <source>
        <dbReference type="SMART" id="SM00404"/>
    </source>
</evidence>
<dbReference type="Gene3D" id="3.90.190.10">
    <property type="entry name" value="Protein tyrosine phosphatase superfamily"/>
    <property type="match status" value="1"/>
</dbReference>
<proteinExistence type="predicted"/>
<dbReference type="InterPro" id="IPR029021">
    <property type="entry name" value="Prot-tyrosine_phosphatase-like"/>
</dbReference>
<evidence type="ECO:0000256" key="3">
    <source>
        <dbReference type="SAM" id="MobiDB-lite"/>
    </source>
</evidence>
<feature type="domain" description="Protein-tyrosine phosphatase catalytic" evidence="4">
    <location>
        <begin position="43"/>
        <end position="149"/>
    </location>
</feature>
<dbReference type="EC" id="3.1.3.48" evidence="1"/>
<dbReference type="Proteomes" id="UP001279410">
    <property type="component" value="Unassembled WGS sequence"/>
</dbReference>
<evidence type="ECO:0000313" key="5">
    <source>
        <dbReference type="EMBL" id="GLD72843.1"/>
    </source>
</evidence>
<dbReference type="InterPro" id="IPR000242">
    <property type="entry name" value="PTP_cat"/>
</dbReference>
<protein>
    <recommendedName>
        <fullName evidence="1">protein-tyrosine-phosphatase</fullName>
        <ecNumber evidence="1">3.1.3.48</ecNumber>
    </recommendedName>
</protein>
<sequence>MSIVVALKSTKCMPATHYGVSSLGTRKLKGPEGNPKGKLNERQDPVSLHTQWPDMGVPEYTFPRGFHSSSTGPSAACTADMGPVLVHCSRRAGRRNVTLSLTACCNRSRTKAQSAPDFLKHIRHTTQLHLVQTEEQYVHPSCLMEAILSRETEWCPPGSSTVMSTASSRLNLTGAATRAGEASSGTVPTGTFEPDKEAPEWLSELRYAPQTASKLLQGGRGLGRGGLGAGGWSNSARPSPHLLTLLPRMPHASLRQWPAVPAAHKCISTAQVERDACRRKVSTGADTSTVDAVISGDEIAPAKFVVHFAPDEILSW</sequence>
<dbReference type="GO" id="GO:0004725">
    <property type="term" value="F:protein tyrosine phosphatase activity"/>
    <property type="evidence" value="ECO:0007669"/>
    <property type="project" value="UniProtKB-EC"/>
</dbReference>
<gene>
    <name evidence="5" type="ORF">AKAME5_002416800</name>
</gene>
<dbReference type="EMBL" id="BRZM01001257">
    <property type="protein sequence ID" value="GLD72843.1"/>
    <property type="molecule type" value="Genomic_DNA"/>
</dbReference>
<evidence type="ECO:0000256" key="1">
    <source>
        <dbReference type="ARBA" id="ARBA00013064"/>
    </source>
</evidence>
<dbReference type="SMART" id="SM00404">
    <property type="entry name" value="PTPc_motif"/>
    <property type="match status" value="1"/>
</dbReference>
<dbReference type="InterPro" id="IPR050348">
    <property type="entry name" value="Protein-Tyr_Phosphatase"/>
</dbReference>
<keyword evidence="5" id="KW-0675">Receptor</keyword>
<name>A0AAD3RKV5_LATJO</name>
<dbReference type="PANTHER" id="PTHR19134">
    <property type="entry name" value="RECEPTOR-TYPE TYROSINE-PROTEIN PHOSPHATASE"/>
    <property type="match status" value="1"/>
</dbReference>
<keyword evidence="2" id="KW-0378">Hydrolase</keyword>
<dbReference type="AlphaFoldDB" id="A0AAD3RKV5"/>
<comment type="caution">
    <text evidence="5">The sequence shown here is derived from an EMBL/GenBank/DDBJ whole genome shotgun (WGS) entry which is preliminary data.</text>
</comment>
<reference evidence="5" key="1">
    <citation type="submission" date="2022-08" db="EMBL/GenBank/DDBJ databases">
        <title>Genome sequencing of akame (Lates japonicus).</title>
        <authorList>
            <person name="Hashiguchi Y."/>
            <person name="Takahashi H."/>
        </authorList>
    </citation>
    <scope>NUCLEOTIDE SEQUENCE</scope>
    <source>
        <strain evidence="5">Kochi</strain>
    </source>
</reference>
<organism evidence="5 6">
    <name type="scientific">Lates japonicus</name>
    <name type="common">Japanese lates</name>
    <dbReference type="NCBI Taxonomy" id="270547"/>
    <lineage>
        <taxon>Eukaryota</taxon>
        <taxon>Metazoa</taxon>
        <taxon>Chordata</taxon>
        <taxon>Craniata</taxon>
        <taxon>Vertebrata</taxon>
        <taxon>Euteleostomi</taxon>
        <taxon>Actinopterygii</taxon>
        <taxon>Neopterygii</taxon>
        <taxon>Teleostei</taxon>
        <taxon>Neoteleostei</taxon>
        <taxon>Acanthomorphata</taxon>
        <taxon>Carangaria</taxon>
        <taxon>Carangaria incertae sedis</taxon>
        <taxon>Centropomidae</taxon>
        <taxon>Lates</taxon>
    </lineage>
</organism>
<feature type="region of interest" description="Disordered" evidence="3">
    <location>
        <begin position="23"/>
        <end position="42"/>
    </location>
</feature>
<keyword evidence="2" id="KW-0904">Protein phosphatase</keyword>
<dbReference type="Pfam" id="PF00102">
    <property type="entry name" value="Y_phosphatase"/>
    <property type="match status" value="1"/>
</dbReference>
<dbReference type="SUPFAM" id="SSF52799">
    <property type="entry name" value="(Phosphotyrosine protein) phosphatases II"/>
    <property type="match status" value="1"/>
</dbReference>
<dbReference type="PRINTS" id="PR00700">
    <property type="entry name" value="PRTYPHPHTASE"/>
</dbReference>
<keyword evidence="6" id="KW-1185">Reference proteome</keyword>
<dbReference type="PANTHER" id="PTHR19134:SF468">
    <property type="entry name" value="RECEPTOR-TYPE TYROSINE-PROTEIN PHOSPHATASE GAMMA"/>
    <property type="match status" value="1"/>
</dbReference>
<evidence type="ECO:0000313" key="6">
    <source>
        <dbReference type="Proteomes" id="UP001279410"/>
    </source>
</evidence>
<accession>A0AAD3RKV5</accession>
<dbReference type="InterPro" id="IPR003595">
    <property type="entry name" value="Tyr_Pase_cat"/>
</dbReference>